<reference evidence="9 10" key="1">
    <citation type="submission" date="2022-05" db="EMBL/GenBank/DDBJ databases">
        <title>Sporolactobacillus sp nov CPB3-1, isolated from tree bark (Mangifera indica L.).</title>
        <authorList>
            <person name="Phuengjayaem S."/>
            <person name="Tanasupawat S."/>
        </authorList>
    </citation>
    <scope>NUCLEOTIDE SEQUENCE [LARGE SCALE GENOMIC DNA]</scope>
    <source>
        <strain evidence="9 10">CPB3-1</strain>
    </source>
</reference>
<evidence type="ECO:0000259" key="8">
    <source>
        <dbReference type="Pfam" id="PF07687"/>
    </source>
</evidence>
<evidence type="ECO:0000256" key="3">
    <source>
        <dbReference type="ARBA" id="ARBA00022723"/>
    </source>
</evidence>
<dbReference type="InterPro" id="IPR002933">
    <property type="entry name" value="Peptidase_M20"/>
</dbReference>
<dbReference type="Pfam" id="PF01546">
    <property type="entry name" value="Peptidase_M20"/>
    <property type="match status" value="1"/>
</dbReference>
<proteinExistence type="inferred from homology"/>
<protein>
    <submittedName>
        <fullName evidence="9">M20/M25/M40 family metallo-hydrolase</fullName>
    </submittedName>
</protein>
<accession>A0ABT0MAL1</accession>
<dbReference type="Proteomes" id="UP001203004">
    <property type="component" value="Unassembled WGS sequence"/>
</dbReference>
<dbReference type="EMBL" id="JAMAST010000007">
    <property type="protein sequence ID" value="MCL1631895.1"/>
    <property type="molecule type" value="Genomic_DNA"/>
</dbReference>
<dbReference type="InterPro" id="IPR001261">
    <property type="entry name" value="ArgE/DapE_CS"/>
</dbReference>
<keyword evidence="10" id="KW-1185">Reference proteome</keyword>
<evidence type="ECO:0000256" key="2">
    <source>
        <dbReference type="ARBA" id="ARBA00022670"/>
    </source>
</evidence>
<dbReference type="PIRSF" id="PIRSF001123">
    <property type="entry name" value="PepA_GA"/>
    <property type="match status" value="1"/>
</dbReference>
<feature type="domain" description="Peptidase M20 dimerisation" evidence="8">
    <location>
        <begin position="181"/>
        <end position="272"/>
    </location>
</feature>
<keyword evidence="6" id="KW-0482">Metalloprotease</keyword>
<sequence>MVNEARLVDTFCELVGIDSETGDEGTIFKVLKDKFTALGLEVKEDQAKDKTGHGANNLVCVLHGTKKGTPIFLGTHMDTVFPGKQIKPQIADGYITSDGTSILGADDKAGISAIIEAIQVIKEEKRDHADVQFIITIGEESGLVGAKALDMNLVHAEYGFVLDSDGPVGDIVIAAPYQSKFDVKLVGKTAHAGIEPEKGVSAITMAAKAISKMPLGRIDSETTANIGRFEGGKATNIVCDYVHVLAETRSLVKEKMDRQVVRMTDSFEQTAEKMGGKANVHVDFMYPGYTFNAEDAVVQLASKAAEAVGRTPHLLQSGGGSDANIFCGKGIPTVNLGVGYEQIHTIHEKIAIAELHMASELALALIDQAVINNRT</sequence>
<dbReference type="PROSITE" id="PS00759">
    <property type="entry name" value="ARGE_DAPE_CPG2_2"/>
    <property type="match status" value="1"/>
</dbReference>
<organism evidence="9 10">
    <name type="scientific">Sporolactobacillus mangiferae</name>
    <dbReference type="NCBI Taxonomy" id="2940498"/>
    <lineage>
        <taxon>Bacteria</taxon>
        <taxon>Bacillati</taxon>
        <taxon>Bacillota</taxon>
        <taxon>Bacilli</taxon>
        <taxon>Bacillales</taxon>
        <taxon>Sporolactobacillaceae</taxon>
        <taxon>Sporolactobacillus</taxon>
    </lineage>
</organism>
<evidence type="ECO:0000256" key="6">
    <source>
        <dbReference type="ARBA" id="ARBA00023049"/>
    </source>
</evidence>
<dbReference type="PANTHER" id="PTHR42994">
    <property type="entry name" value="PEPTIDASE T"/>
    <property type="match status" value="1"/>
</dbReference>
<evidence type="ECO:0000256" key="4">
    <source>
        <dbReference type="ARBA" id="ARBA00022801"/>
    </source>
</evidence>
<evidence type="ECO:0000313" key="9">
    <source>
        <dbReference type="EMBL" id="MCL1631895.1"/>
    </source>
</evidence>
<dbReference type="InterPro" id="IPR011650">
    <property type="entry name" value="Peptidase_M20_dimer"/>
</dbReference>
<dbReference type="Pfam" id="PF07687">
    <property type="entry name" value="M20_dimer"/>
    <property type="match status" value="1"/>
</dbReference>
<keyword evidence="3" id="KW-0479">Metal-binding</keyword>
<dbReference type="InterPro" id="IPR010162">
    <property type="entry name" value="PepT-like"/>
</dbReference>
<evidence type="ECO:0000256" key="5">
    <source>
        <dbReference type="ARBA" id="ARBA00022833"/>
    </source>
</evidence>
<keyword evidence="4" id="KW-0378">Hydrolase</keyword>
<dbReference type="SUPFAM" id="SSF55031">
    <property type="entry name" value="Bacterial exopeptidase dimerisation domain"/>
    <property type="match status" value="1"/>
</dbReference>
<evidence type="ECO:0000256" key="1">
    <source>
        <dbReference type="ARBA" id="ARBA00001947"/>
    </source>
</evidence>
<dbReference type="NCBIfam" id="TIGR01883">
    <property type="entry name" value="PepT-like"/>
    <property type="match status" value="1"/>
</dbReference>
<dbReference type="RefSeq" id="WP_249100779.1">
    <property type="nucleotide sequence ID" value="NZ_JAMAST010000007.1"/>
</dbReference>
<dbReference type="InterPro" id="IPR008007">
    <property type="entry name" value="Peptidase_M42"/>
</dbReference>
<comment type="caution">
    <text evidence="9">The sequence shown here is derived from an EMBL/GenBank/DDBJ whole genome shotgun (WGS) entry which is preliminary data.</text>
</comment>
<evidence type="ECO:0000256" key="7">
    <source>
        <dbReference type="PIRNR" id="PIRNR001123"/>
    </source>
</evidence>
<dbReference type="InterPro" id="IPR036264">
    <property type="entry name" value="Bact_exopeptidase_dim_dom"/>
</dbReference>
<keyword evidence="5" id="KW-0862">Zinc</keyword>
<gene>
    <name evidence="9" type="ORF">M3N64_08010</name>
</gene>
<name>A0ABT0MAL1_9BACL</name>
<dbReference type="PANTHER" id="PTHR42994:SF2">
    <property type="entry name" value="PEPTIDASE"/>
    <property type="match status" value="1"/>
</dbReference>
<dbReference type="Gene3D" id="3.30.70.360">
    <property type="match status" value="1"/>
</dbReference>
<keyword evidence="2" id="KW-0645">Protease</keyword>
<dbReference type="Gene3D" id="3.40.630.10">
    <property type="entry name" value="Zn peptidases"/>
    <property type="match status" value="1"/>
</dbReference>
<comment type="cofactor">
    <cofactor evidence="1">
        <name>Zn(2+)</name>
        <dbReference type="ChEBI" id="CHEBI:29105"/>
    </cofactor>
</comment>
<dbReference type="SUPFAM" id="SSF53187">
    <property type="entry name" value="Zn-dependent exopeptidases"/>
    <property type="match status" value="1"/>
</dbReference>
<comment type="similarity">
    <text evidence="7">Belongs to the peptidase M42 family.</text>
</comment>
<evidence type="ECO:0000313" key="10">
    <source>
        <dbReference type="Proteomes" id="UP001203004"/>
    </source>
</evidence>